<evidence type="ECO:0000313" key="2">
    <source>
        <dbReference type="EMBL" id="QTE29764.1"/>
    </source>
</evidence>
<evidence type="ECO:0000313" key="3">
    <source>
        <dbReference type="Proteomes" id="UP000663937"/>
    </source>
</evidence>
<protein>
    <recommendedName>
        <fullName evidence="1">DUF7715 domain-containing protein</fullName>
    </recommendedName>
</protein>
<dbReference type="AlphaFoldDB" id="A0A8A4ZCX9"/>
<feature type="domain" description="DUF7715" evidence="1">
    <location>
        <begin position="1"/>
        <end position="136"/>
    </location>
</feature>
<accession>A0A8A4ZCX9</accession>
<dbReference type="RefSeq" id="WP_227424064.1">
    <property type="nucleotide sequence ID" value="NZ_CP071868.1"/>
</dbReference>
<name>A0A8A4ZCX9_9MICO</name>
<sequence>MLLLTVTTETQGRRSTDSCSAIDGELVFLAQTSDCDQYEPTSPWPRSFQGLSSTELTTTAVVRDVPLTDADVRLAVRGYLETHQPSLLAELRDRAGDESCVDALLTEWTDGLTTVAAGFFAGTVVERWWDVISPRGPGPLRRELPPGRRRASW</sequence>
<organism evidence="2 3">
    <name type="scientific">Pengzhenrongella sicca</name>
    <dbReference type="NCBI Taxonomy" id="2819238"/>
    <lineage>
        <taxon>Bacteria</taxon>
        <taxon>Bacillati</taxon>
        <taxon>Actinomycetota</taxon>
        <taxon>Actinomycetes</taxon>
        <taxon>Micrococcales</taxon>
        <taxon>Pengzhenrongella</taxon>
    </lineage>
</organism>
<proteinExistence type="predicted"/>
<evidence type="ECO:0000259" key="1">
    <source>
        <dbReference type="Pfam" id="PF24831"/>
    </source>
</evidence>
<gene>
    <name evidence="2" type="ORF">J4E96_01580</name>
</gene>
<dbReference type="InterPro" id="IPR056132">
    <property type="entry name" value="DUF7715"/>
</dbReference>
<reference evidence="2" key="1">
    <citation type="submission" date="2021-03" db="EMBL/GenBank/DDBJ databases">
        <title>Pengzhenrongella sicca gen. nov., sp. nov., a new member of suborder Micrococcineae isolated from High-Arctic tundra soil.</title>
        <authorList>
            <person name="Peng F."/>
        </authorList>
    </citation>
    <scope>NUCLEOTIDE SEQUENCE</scope>
    <source>
        <strain evidence="2">LRZ-2</strain>
    </source>
</reference>
<dbReference type="EMBL" id="CP071868">
    <property type="protein sequence ID" value="QTE29764.1"/>
    <property type="molecule type" value="Genomic_DNA"/>
</dbReference>
<dbReference type="Pfam" id="PF24831">
    <property type="entry name" value="DUF7715"/>
    <property type="match status" value="1"/>
</dbReference>
<keyword evidence="3" id="KW-1185">Reference proteome</keyword>
<dbReference type="KEGG" id="psic:J4E96_01580"/>
<dbReference type="Proteomes" id="UP000663937">
    <property type="component" value="Chromosome"/>
</dbReference>